<dbReference type="InterPro" id="IPR028082">
    <property type="entry name" value="Peripla_BP_I"/>
</dbReference>
<dbReference type="PANTHER" id="PTHR30146:SF98">
    <property type="entry name" value="HTH-TYPE TRANSCRIPTIONAL REGULATOR GALR"/>
    <property type="match status" value="1"/>
</dbReference>
<keyword evidence="3" id="KW-0804">Transcription</keyword>
<keyword evidence="1" id="KW-0805">Transcription regulation</keyword>
<accession>A0A2N4UTL2</accession>
<feature type="domain" description="HTH lacI-type" evidence="4">
    <location>
        <begin position="2"/>
        <end position="56"/>
    </location>
</feature>
<reference evidence="5 6" key="1">
    <citation type="journal article" date="2018" name="Syst. Appl. Microbiol.">
        <title>Photobacterium carnosum sp. nov., isolated from spoiled modified atmosphere packaged poultry meat.</title>
        <authorList>
            <person name="Hilgarth M."/>
            <person name="Fuertes S."/>
            <person name="Ehrmann M."/>
            <person name="Vogel R.F."/>
        </authorList>
    </citation>
    <scope>NUCLEOTIDE SEQUENCE [LARGE SCALE GENOMIC DNA]</scope>
    <source>
        <strain evidence="5 6">TMW 2.2021</strain>
    </source>
</reference>
<gene>
    <name evidence="5" type="ORF">CIK00_08085</name>
</gene>
<evidence type="ECO:0000313" key="6">
    <source>
        <dbReference type="Proteomes" id="UP000234420"/>
    </source>
</evidence>
<evidence type="ECO:0000256" key="3">
    <source>
        <dbReference type="ARBA" id="ARBA00023163"/>
    </source>
</evidence>
<evidence type="ECO:0000313" key="5">
    <source>
        <dbReference type="EMBL" id="PLC58360.1"/>
    </source>
</evidence>
<sequence length="335" mass="36624">MATIKDVAREAGVSVATVSRVLNHSPKASKASVLAVTTAITNLNYQPNLAARALASHHTNTVGVLVGDVSDPFFGTLVKAVDTIAQQNGKNLLIGNGYHRAEDERKAINLLINSRCDALVIHSKGLSDQALIDYAQQVKSLVLINRYIPELADRCISLNNTKGTYIATEYLLRHGHTHIAYINSSHDIEDATQRLQGYKDALAAYNIELNESYIETTEPYIEGGEQAMTNLLSKSLPISAVVTYNDNMAAGAINILEDNGVKVPDNLSVIGFDDGLIARYVRPQLTTIRYPIYLMAEEATKLALNLINDNNINTIPRVFSPILVKRNSVINKILT</sequence>
<dbReference type="SUPFAM" id="SSF53822">
    <property type="entry name" value="Periplasmic binding protein-like I"/>
    <property type="match status" value="1"/>
</dbReference>
<dbReference type="PANTHER" id="PTHR30146">
    <property type="entry name" value="LACI-RELATED TRANSCRIPTIONAL REPRESSOR"/>
    <property type="match status" value="1"/>
</dbReference>
<comment type="caution">
    <text evidence="5">The sequence shown here is derived from an EMBL/GenBank/DDBJ whole genome shotgun (WGS) entry which is preliminary data.</text>
</comment>
<dbReference type="RefSeq" id="WP_101768386.1">
    <property type="nucleotide sequence ID" value="NZ_BPPU01000001.1"/>
</dbReference>
<dbReference type="EMBL" id="NPIB01000007">
    <property type="protein sequence ID" value="PLC58360.1"/>
    <property type="molecule type" value="Genomic_DNA"/>
</dbReference>
<name>A0A2N4UTL2_9GAMM</name>
<dbReference type="Gene3D" id="3.40.50.2300">
    <property type="match status" value="2"/>
</dbReference>
<dbReference type="PROSITE" id="PS00356">
    <property type="entry name" value="HTH_LACI_1"/>
    <property type="match status" value="1"/>
</dbReference>
<dbReference type="SMART" id="SM00354">
    <property type="entry name" value="HTH_LACI"/>
    <property type="match status" value="1"/>
</dbReference>
<keyword evidence="2 5" id="KW-0238">DNA-binding</keyword>
<proteinExistence type="predicted"/>
<dbReference type="Pfam" id="PF13377">
    <property type="entry name" value="Peripla_BP_3"/>
    <property type="match status" value="1"/>
</dbReference>
<dbReference type="InterPro" id="IPR000843">
    <property type="entry name" value="HTH_LacI"/>
</dbReference>
<dbReference type="GO" id="GO:0003700">
    <property type="term" value="F:DNA-binding transcription factor activity"/>
    <property type="evidence" value="ECO:0007669"/>
    <property type="project" value="TreeGrafter"/>
</dbReference>
<evidence type="ECO:0000259" key="4">
    <source>
        <dbReference type="PROSITE" id="PS50932"/>
    </source>
</evidence>
<dbReference type="SUPFAM" id="SSF47413">
    <property type="entry name" value="lambda repressor-like DNA-binding domains"/>
    <property type="match status" value="1"/>
</dbReference>
<dbReference type="AlphaFoldDB" id="A0A2N4UTL2"/>
<organism evidence="5 6">
    <name type="scientific">Photobacterium carnosum</name>
    <dbReference type="NCBI Taxonomy" id="2023717"/>
    <lineage>
        <taxon>Bacteria</taxon>
        <taxon>Pseudomonadati</taxon>
        <taxon>Pseudomonadota</taxon>
        <taxon>Gammaproteobacteria</taxon>
        <taxon>Vibrionales</taxon>
        <taxon>Vibrionaceae</taxon>
        <taxon>Photobacterium</taxon>
    </lineage>
</organism>
<dbReference type="CDD" id="cd06270">
    <property type="entry name" value="PBP1_GalS-like"/>
    <property type="match status" value="1"/>
</dbReference>
<dbReference type="Gene3D" id="1.10.260.40">
    <property type="entry name" value="lambda repressor-like DNA-binding domains"/>
    <property type="match status" value="1"/>
</dbReference>
<evidence type="ECO:0000256" key="1">
    <source>
        <dbReference type="ARBA" id="ARBA00023015"/>
    </source>
</evidence>
<dbReference type="Proteomes" id="UP000234420">
    <property type="component" value="Unassembled WGS sequence"/>
</dbReference>
<protein>
    <submittedName>
        <fullName evidence="5">DNA-binding transcriptional regulator GalS</fullName>
    </submittedName>
</protein>
<dbReference type="GO" id="GO:0000976">
    <property type="term" value="F:transcription cis-regulatory region binding"/>
    <property type="evidence" value="ECO:0007669"/>
    <property type="project" value="TreeGrafter"/>
</dbReference>
<dbReference type="PRINTS" id="PR00036">
    <property type="entry name" value="HTHLACI"/>
</dbReference>
<dbReference type="Pfam" id="PF00356">
    <property type="entry name" value="LacI"/>
    <property type="match status" value="1"/>
</dbReference>
<dbReference type="InterPro" id="IPR046335">
    <property type="entry name" value="LacI/GalR-like_sensor"/>
</dbReference>
<dbReference type="InterPro" id="IPR010982">
    <property type="entry name" value="Lambda_DNA-bd_dom_sf"/>
</dbReference>
<dbReference type="CDD" id="cd01392">
    <property type="entry name" value="HTH_LacI"/>
    <property type="match status" value="1"/>
</dbReference>
<dbReference type="PROSITE" id="PS50932">
    <property type="entry name" value="HTH_LACI_2"/>
    <property type="match status" value="1"/>
</dbReference>
<evidence type="ECO:0000256" key="2">
    <source>
        <dbReference type="ARBA" id="ARBA00023125"/>
    </source>
</evidence>
<keyword evidence="6" id="KW-1185">Reference proteome</keyword>